<evidence type="ECO:0008006" key="3">
    <source>
        <dbReference type="Google" id="ProtNLM"/>
    </source>
</evidence>
<gene>
    <name evidence="1" type="ORF">SAMN05216463_1094</name>
</gene>
<dbReference type="EMBL" id="FRBD01000009">
    <property type="protein sequence ID" value="SHK67301.1"/>
    <property type="molecule type" value="Genomic_DNA"/>
</dbReference>
<accession>A0A1M6UDQ6</accession>
<sequence>MIHVIIWVLIFAIWYFYHVYKASAEEKEREEDAYFERLMNSDNDKDKEEDENVGKCLDERTITGLVLTTLRSIGCEPETEEKGGLNYAYFTFQGEKFTIESNDQCYFITIYDTWWHSISIYSDVDDIANLHRTINLANQHVNCTLLYTTNNEIEEIGVHSRRTILFRKEIPELDKYLISVLNDFFKAQRLVLTELEKCKVEK</sequence>
<dbReference type="AlphaFoldDB" id="A0A1M6UDQ6"/>
<evidence type="ECO:0000313" key="2">
    <source>
        <dbReference type="Proteomes" id="UP000184130"/>
    </source>
</evidence>
<organism evidence="1 2">
    <name type="scientific">Xylanibacter ruminicola</name>
    <name type="common">Prevotella ruminicola</name>
    <dbReference type="NCBI Taxonomy" id="839"/>
    <lineage>
        <taxon>Bacteria</taxon>
        <taxon>Pseudomonadati</taxon>
        <taxon>Bacteroidota</taxon>
        <taxon>Bacteroidia</taxon>
        <taxon>Bacteroidales</taxon>
        <taxon>Prevotellaceae</taxon>
        <taxon>Xylanibacter</taxon>
    </lineage>
</organism>
<dbReference type="Proteomes" id="UP000184130">
    <property type="component" value="Unassembled WGS sequence"/>
</dbReference>
<protein>
    <recommendedName>
        <fullName evidence="3">Sensory transduction regulator</fullName>
    </recommendedName>
</protein>
<reference evidence="1 2" key="1">
    <citation type="submission" date="2016-11" db="EMBL/GenBank/DDBJ databases">
        <authorList>
            <person name="Jaros S."/>
            <person name="Januszkiewicz K."/>
            <person name="Wedrychowicz H."/>
        </authorList>
    </citation>
    <scope>NUCLEOTIDE SEQUENCE [LARGE SCALE GENOMIC DNA]</scope>
    <source>
        <strain evidence="1 2">KHT3</strain>
    </source>
</reference>
<name>A0A1M6UDQ6_XYLRU</name>
<proteinExistence type="predicted"/>
<dbReference type="RefSeq" id="WP_073207392.1">
    <property type="nucleotide sequence ID" value="NZ_FRBD01000009.1"/>
</dbReference>
<evidence type="ECO:0000313" key="1">
    <source>
        <dbReference type="EMBL" id="SHK67301.1"/>
    </source>
</evidence>
<dbReference type="OrthoDB" id="1082525at2"/>